<feature type="transmembrane region" description="Helical" evidence="2">
    <location>
        <begin position="20"/>
        <end position="38"/>
    </location>
</feature>
<evidence type="ECO:0000256" key="2">
    <source>
        <dbReference type="SAM" id="Phobius"/>
    </source>
</evidence>
<proteinExistence type="predicted"/>
<keyword evidence="2" id="KW-0472">Membrane</keyword>
<evidence type="ECO:0000256" key="1">
    <source>
        <dbReference type="SAM" id="Coils"/>
    </source>
</evidence>
<evidence type="ECO:0000313" key="3">
    <source>
        <dbReference type="EMBL" id="OMJ89342.1"/>
    </source>
</evidence>
<comment type="caution">
    <text evidence="3">The sequence shown here is derived from an EMBL/GenBank/DDBJ whole genome shotgun (WGS) entry which is preliminary data.</text>
</comment>
<feature type="transmembrane region" description="Helical" evidence="2">
    <location>
        <begin position="307"/>
        <end position="325"/>
    </location>
</feature>
<sequence>MRDLRSASVDISRFDLLGKVTIYSFLSVLTMMIIFAIVTSNRGKCLYAVWHNISFLTLIHWIPLINIDSNSEFESFFSQIAIIFRPFELPSVCSDEPIDIQVYTSIRIKSNSFINNAKEILLIYFAVMLFCIIVLILSKFKDSEILEKLKKQIKYSIIIRLHLLLFLDFMTFSMINVYFYTGQNACSSANLGLSLFFLIMGGSWIMIIPVIIKVKINNDLESHHDKLFESIETIVNEFKPCFQVSKYQFYTIYLLYRFSIAFCLVILPESPSVQLFIIAAFQAFICIIYLVLYIIFAKPFAQKIDTITVFISEFFCLILVVIVGIRSLQDLSDDEKYYTSTFCVVIIWTTEIVIITRYVLKVVSVQRTSLDTLVNETQTPAIVPIINRTTEIQGNNIVKRVEKSLENLSESINNENSESNEVIETYNPLEAYKYLKNDFAGNLNNTVIEPSEAEKNKKPRASKVVPKIQIINAADLKFEGRAMNSYAFDTNDYTVANRSRADSILASDTNRIQKLPNGQTDRHSSITLELKMNNFLEKVNASKLQVGNKGLGIN</sequence>
<evidence type="ECO:0000313" key="4">
    <source>
        <dbReference type="Proteomes" id="UP000187209"/>
    </source>
</evidence>
<feature type="transmembrane region" description="Helical" evidence="2">
    <location>
        <begin position="337"/>
        <end position="360"/>
    </location>
</feature>
<keyword evidence="4" id="KW-1185">Reference proteome</keyword>
<keyword evidence="1" id="KW-0175">Coiled coil</keyword>
<dbReference type="Proteomes" id="UP000187209">
    <property type="component" value="Unassembled WGS sequence"/>
</dbReference>
<feature type="coiled-coil region" evidence="1">
    <location>
        <begin position="398"/>
        <end position="425"/>
    </location>
</feature>
<dbReference type="AlphaFoldDB" id="A0A1R2CJY4"/>
<feature type="transmembrane region" description="Helical" evidence="2">
    <location>
        <begin position="157"/>
        <end position="179"/>
    </location>
</feature>
<dbReference type="OrthoDB" id="325742at2759"/>
<feature type="transmembrane region" description="Helical" evidence="2">
    <location>
        <begin position="249"/>
        <end position="267"/>
    </location>
</feature>
<reference evidence="3 4" key="1">
    <citation type="submission" date="2016-11" db="EMBL/GenBank/DDBJ databases">
        <title>The macronuclear genome of Stentor coeruleus: a giant cell with tiny introns.</title>
        <authorList>
            <person name="Slabodnick M."/>
            <person name="Ruby J.G."/>
            <person name="Reiff S.B."/>
            <person name="Swart E.C."/>
            <person name="Gosai S."/>
            <person name="Prabakaran S."/>
            <person name="Witkowska E."/>
            <person name="Larue G.E."/>
            <person name="Fisher S."/>
            <person name="Freeman R.M."/>
            <person name="Gunawardena J."/>
            <person name="Chu W."/>
            <person name="Stover N.A."/>
            <person name="Gregory B.D."/>
            <person name="Nowacki M."/>
            <person name="Derisi J."/>
            <person name="Roy S.W."/>
            <person name="Marshall W.F."/>
            <person name="Sood P."/>
        </authorList>
    </citation>
    <scope>NUCLEOTIDE SEQUENCE [LARGE SCALE GENOMIC DNA]</scope>
    <source>
        <strain evidence="3">WM001</strain>
    </source>
</reference>
<keyword evidence="2" id="KW-1133">Transmembrane helix</keyword>
<keyword evidence="2" id="KW-0812">Transmembrane</keyword>
<feature type="transmembrane region" description="Helical" evidence="2">
    <location>
        <begin position="120"/>
        <end position="137"/>
    </location>
</feature>
<accession>A0A1R2CJY4</accession>
<dbReference type="EMBL" id="MPUH01000128">
    <property type="protein sequence ID" value="OMJ89342.1"/>
    <property type="molecule type" value="Genomic_DNA"/>
</dbReference>
<organism evidence="3 4">
    <name type="scientific">Stentor coeruleus</name>
    <dbReference type="NCBI Taxonomy" id="5963"/>
    <lineage>
        <taxon>Eukaryota</taxon>
        <taxon>Sar</taxon>
        <taxon>Alveolata</taxon>
        <taxon>Ciliophora</taxon>
        <taxon>Postciliodesmatophora</taxon>
        <taxon>Heterotrichea</taxon>
        <taxon>Heterotrichida</taxon>
        <taxon>Stentoridae</taxon>
        <taxon>Stentor</taxon>
    </lineage>
</organism>
<protein>
    <submittedName>
        <fullName evidence="3">Uncharacterized protein</fullName>
    </submittedName>
</protein>
<feature type="transmembrane region" description="Helical" evidence="2">
    <location>
        <begin position="191"/>
        <end position="212"/>
    </location>
</feature>
<gene>
    <name evidence="3" type="ORF">SteCoe_8546</name>
</gene>
<name>A0A1R2CJY4_9CILI</name>
<feature type="transmembrane region" description="Helical" evidence="2">
    <location>
        <begin position="273"/>
        <end position="295"/>
    </location>
</feature>
<feature type="transmembrane region" description="Helical" evidence="2">
    <location>
        <begin position="45"/>
        <end position="65"/>
    </location>
</feature>